<evidence type="ECO:0000256" key="8">
    <source>
        <dbReference type="ARBA" id="ARBA00023237"/>
    </source>
</evidence>
<dbReference type="InterPro" id="IPR057601">
    <property type="entry name" value="Oar-like_b-barrel"/>
</dbReference>
<keyword evidence="3 9" id="KW-0813">Transport</keyword>
<dbReference type="PANTHER" id="PTHR30069">
    <property type="entry name" value="TONB-DEPENDENT OUTER MEMBRANE RECEPTOR"/>
    <property type="match status" value="1"/>
</dbReference>
<dbReference type="OrthoDB" id="9768147at2"/>
<dbReference type="GO" id="GO:0044718">
    <property type="term" value="P:siderophore transmembrane transport"/>
    <property type="evidence" value="ECO:0007669"/>
    <property type="project" value="TreeGrafter"/>
</dbReference>
<evidence type="ECO:0000259" key="12">
    <source>
        <dbReference type="Pfam" id="PF07715"/>
    </source>
</evidence>
<dbReference type="AlphaFoldDB" id="A0A1I1FWT2"/>
<dbReference type="GO" id="GO:0009279">
    <property type="term" value="C:cell outer membrane"/>
    <property type="evidence" value="ECO:0007669"/>
    <property type="project" value="UniProtKB-SubCell"/>
</dbReference>
<evidence type="ECO:0000256" key="1">
    <source>
        <dbReference type="ARBA" id="ARBA00004571"/>
    </source>
</evidence>
<feature type="domain" description="TonB-dependent transporter Oar-like beta-barrel" evidence="13">
    <location>
        <begin position="322"/>
        <end position="565"/>
    </location>
</feature>
<keyword evidence="4 9" id="KW-1134">Transmembrane beta strand</keyword>
<dbReference type="RefSeq" id="WP_091871552.1">
    <property type="nucleotide sequence ID" value="NZ_FOLD01000003.1"/>
</dbReference>
<keyword evidence="11" id="KW-0732">Signal</keyword>
<reference evidence="15" key="1">
    <citation type="submission" date="2016-10" db="EMBL/GenBank/DDBJ databases">
        <authorList>
            <person name="Varghese N."/>
            <person name="Submissions S."/>
        </authorList>
    </citation>
    <scope>NUCLEOTIDE SEQUENCE [LARGE SCALE GENOMIC DNA]</scope>
    <source>
        <strain evidence="15">CGMCC 1.12041</strain>
    </source>
</reference>
<dbReference type="InterPro" id="IPR036942">
    <property type="entry name" value="Beta-barrel_TonB_sf"/>
</dbReference>
<dbReference type="Pfam" id="PF13620">
    <property type="entry name" value="CarboxypepD_reg"/>
    <property type="match status" value="1"/>
</dbReference>
<dbReference type="GO" id="GO:0015344">
    <property type="term" value="F:siderophore uptake transmembrane transporter activity"/>
    <property type="evidence" value="ECO:0007669"/>
    <property type="project" value="TreeGrafter"/>
</dbReference>
<evidence type="ECO:0000256" key="3">
    <source>
        <dbReference type="ARBA" id="ARBA00022448"/>
    </source>
</evidence>
<dbReference type="InterPro" id="IPR012910">
    <property type="entry name" value="Plug_dom"/>
</dbReference>
<evidence type="ECO:0000256" key="5">
    <source>
        <dbReference type="ARBA" id="ARBA00022692"/>
    </source>
</evidence>
<evidence type="ECO:0000256" key="10">
    <source>
        <dbReference type="SAM" id="MobiDB-lite"/>
    </source>
</evidence>
<keyword evidence="8 9" id="KW-0998">Cell outer membrane</keyword>
<organism evidence="14 15">
    <name type="scientific">Massilia yuzhufengensis</name>
    <dbReference type="NCBI Taxonomy" id="1164594"/>
    <lineage>
        <taxon>Bacteria</taxon>
        <taxon>Pseudomonadati</taxon>
        <taxon>Pseudomonadota</taxon>
        <taxon>Betaproteobacteria</taxon>
        <taxon>Burkholderiales</taxon>
        <taxon>Oxalobacteraceae</taxon>
        <taxon>Telluria group</taxon>
        <taxon>Massilia</taxon>
    </lineage>
</organism>
<dbReference type="Pfam" id="PF25183">
    <property type="entry name" value="OMP_b-brl_4"/>
    <property type="match status" value="2"/>
</dbReference>
<keyword evidence="7 14" id="KW-0675">Receptor</keyword>
<keyword evidence="5 9" id="KW-0812">Transmembrane</keyword>
<keyword evidence="6 9" id="KW-0472">Membrane</keyword>
<dbReference type="PROSITE" id="PS52016">
    <property type="entry name" value="TONB_DEPENDENT_REC_3"/>
    <property type="match status" value="1"/>
</dbReference>
<evidence type="ECO:0000256" key="11">
    <source>
        <dbReference type="SAM" id="SignalP"/>
    </source>
</evidence>
<evidence type="ECO:0000256" key="9">
    <source>
        <dbReference type="PROSITE-ProRule" id="PRU01360"/>
    </source>
</evidence>
<feature type="domain" description="TonB-dependent transporter Oar-like beta-barrel" evidence="13">
    <location>
        <begin position="569"/>
        <end position="871"/>
    </location>
</feature>
<evidence type="ECO:0000256" key="4">
    <source>
        <dbReference type="ARBA" id="ARBA00022452"/>
    </source>
</evidence>
<evidence type="ECO:0000313" key="15">
    <source>
        <dbReference type="Proteomes" id="UP000198639"/>
    </source>
</evidence>
<evidence type="ECO:0000259" key="13">
    <source>
        <dbReference type="Pfam" id="PF25183"/>
    </source>
</evidence>
<protein>
    <submittedName>
        <fullName evidence="14">Outer membrane receptor proteins, mostly Fe transport</fullName>
    </submittedName>
</protein>
<feature type="chain" id="PRO_5011588983" evidence="11">
    <location>
        <begin position="31"/>
        <end position="980"/>
    </location>
</feature>
<proteinExistence type="inferred from homology"/>
<dbReference type="Gene3D" id="2.170.130.10">
    <property type="entry name" value="TonB-dependent receptor, plug domain"/>
    <property type="match status" value="1"/>
</dbReference>
<sequence length="980" mass="106568">MLRKTVLARALTIAFAASVGSVVAPGVAFAASNSAGDIVGRAAAGTVITIENKSIGLTRTLTVNKNGDYQLTMLPPGTYTVRAKRPDGSEDVREVAVAAGQGSSANFEASTNTVVVTGRLNRIDVKSPESSMVLTEAAIDRIPVTRDVTAVALLAPGATRGDTRIGQTALRSGNVPSLGGASPAENVYYINGFNVTNSLNGVAFNQVPFEGIAQQQVKTGGYGPEYGRSLGGVLSVTTKRGTNEWKGGANVIWSPESLQAKSVYAEKSPTSGRWNLLERPGGTDDLQGNLWAGGPVIQDKLFVFGLIQGADIKRESYFNNTQEVVKNNTPRYLLKMDWNINDSNLLELTAFSDKSKDKVQNYASLRPYQTARGADRGTDEYTSGGENYIAKYTTWLTDDFTVSALAGLGRYNRKSNIQSAQCPYTTDNRVTPALVLGCATTVNITDPNANDERRALRIDAEYSLGDHGIRFGMDHEEYKVVDGTFTSGGERVWIRNLGVGSRLSNGYVNNTGAPQSYVEVRHFENGGAFTTKNSAFYLEDNWQVTKNLVANIGVRSESFENLNAEDKTFIKVTNTIAPRLGVSWDVRGDQQTKVFANAGRYYIPVMSNTNVRLSGAELDYREFYAYTGSNSSDAFQRPGRGAMLGSRATSSNGEAGDPRSVVDPNIKPMYQDEFIVGMQQALANRWTVGLKYTHRKLQKVMDDMCNGPGAEQWALGNGFNASQAAAIGGAIDHCFLYNPGGDLTANVDLEDGKGLTTITIPSKALGFDKPQRKYNAVEATFERAWDGVWNLQGSYVWAKSKGNTEGYVKSDIGQDDSGISQDWDYPGLMEGASGYLPNDRRHTVKLFGAYQVLPEWRVGANFILQSGRPLNCLGYYNGTLDEVSILYGAASFYCAGKPNPRGTLGRLEWTRELGLQATYQPKWMKGTTFQVDVLNVFNDRGVTSVEEGGETALGTPSPTYLQPLGIQNARTFRFMAQYEF</sequence>
<dbReference type="SUPFAM" id="SSF49452">
    <property type="entry name" value="Starch-binding domain-like"/>
    <property type="match status" value="1"/>
</dbReference>
<evidence type="ECO:0000313" key="14">
    <source>
        <dbReference type="EMBL" id="SFC03794.1"/>
    </source>
</evidence>
<feature type="region of interest" description="Disordered" evidence="10">
    <location>
        <begin position="638"/>
        <end position="663"/>
    </location>
</feature>
<dbReference type="Pfam" id="PF07715">
    <property type="entry name" value="Plug"/>
    <property type="match status" value="1"/>
</dbReference>
<evidence type="ECO:0000256" key="6">
    <source>
        <dbReference type="ARBA" id="ARBA00023136"/>
    </source>
</evidence>
<dbReference type="SUPFAM" id="SSF56935">
    <property type="entry name" value="Porins"/>
    <property type="match status" value="1"/>
</dbReference>
<dbReference type="Gene3D" id="2.40.170.20">
    <property type="entry name" value="TonB-dependent receptor, beta-barrel domain"/>
    <property type="match status" value="1"/>
</dbReference>
<comment type="similarity">
    <text evidence="2 9">Belongs to the TonB-dependent receptor family.</text>
</comment>
<accession>A0A1I1FWT2</accession>
<dbReference type="STRING" id="1164594.SAMN05216204_103123"/>
<dbReference type="PANTHER" id="PTHR30069:SF46">
    <property type="entry name" value="OAR PROTEIN"/>
    <property type="match status" value="1"/>
</dbReference>
<evidence type="ECO:0000256" key="7">
    <source>
        <dbReference type="ARBA" id="ARBA00023170"/>
    </source>
</evidence>
<feature type="signal peptide" evidence="11">
    <location>
        <begin position="1"/>
        <end position="30"/>
    </location>
</feature>
<dbReference type="EMBL" id="FOLD01000003">
    <property type="protein sequence ID" value="SFC03794.1"/>
    <property type="molecule type" value="Genomic_DNA"/>
</dbReference>
<dbReference type="Proteomes" id="UP000198639">
    <property type="component" value="Unassembled WGS sequence"/>
</dbReference>
<gene>
    <name evidence="14" type="ORF">SAMN05216204_103123</name>
</gene>
<name>A0A1I1FWT2_9BURK</name>
<evidence type="ECO:0000256" key="2">
    <source>
        <dbReference type="ARBA" id="ARBA00009810"/>
    </source>
</evidence>
<dbReference type="Gene3D" id="2.60.40.1120">
    <property type="entry name" value="Carboxypeptidase-like, regulatory domain"/>
    <property type="match status" value="1"/>
</dbReference>
<keyword evidence="15" id="KW-1185">Reference proteome</keyword>
<comment type="subcellular location">
    <subcellularLocation>
        <location evidence="1 9">Cell outer membrane</location>
        <topology evidence="1 9">Multi-pass membrane protein</topology>
    </subcellularLocation>
</comment>
<feature type="domain" description="TonB-dependent receptor plug" evidence="12">
    <location>
        <begin position="126"/>
        <end position="233"/>
    </location>
</feature>
<dbReference type="InterPro" id="IPR013784">
    <property type="entry name" value="Carb-bd-like_fold"/>
</dbReference>
<dbReference type="GO" id="GO:0030246">
    <property type="term" value="F:carbohydrate binding"/>
    <property type="evidence" value="ECO:0007669"/>
    <property type="project" value="InterPro"/>
</dbReference>
<dbReference type="InterPro" id="IPR039426">
    <property type="entry name" value="TonB-dep_rcpt-like"/>
</dbReference>
<dbReference type="InterPro" id="IPR037066">
    <property type="entry name" value="Plug_dom_sf"/>
</dbReference>